<accession>A0ABN2U513</accession>
<evidence type="ECO:0000313" key="1">
    <source>
        <dbReference type="EMBL" id="GAA2028105.1"/>
    </source>
</evidence>
<name>A0ABN2U513_9ACTN</name>
<protein>
    <submittedName>
        <fullName evidence="1">Uncharacterized protein</fullName>
    </submittedName>
</protein>
<proteinExistence type="predicted"/>
<gene>
    <name evidence="1" type="ORF">GCM10009839_28900</name>
</gene>
<dbReference type="RefSeq" id="WP_344666091.1">
    <property type="nucleotide sequence ID" value="NZ_BAAAQN010000014.1"/>
</dbReference>
<evidence type="ECO:0000313" key="2">
    <source>
        <dbReference type="Proteomes" id="UP001500751"/>
    </source>
</evidence>
<reference evidence="1 2" key="1">
    <citation type="journal article" date="2019" name="Int. J. Syst. Evol. Microbiol.">
        <title>The Global Catalogue of Microorganisms (GCM) 10K type strain sequencing project: providing services to taxonomists for standard genome sequencing and annotation.</title>
        <authorList>
            <consortium name="The Broad Institute Genomics Platform"/>
            <consortium name="The Broad Institute Genome Sequencing Center for Infectious Disease"/>
            <person name="Wu L."/>
            <person name="Ma J."/>
        </authorList>
    </citation>
    <scope>NUCLEOTIDE SEQUENCE [LARGE SCALE GENOMIC DNA]</scope>
    <source>
        <strain evidence="1 2">JCM 16014</strain>
    </source>
</reference>
<dbReference type="EMBL" id="BAAAQN010000014">
    <property type="protein sequence ID" value="GAA2028105.1"/>
    <property type="molecule type" value="Genomic_DNA"/>
</dbReference>
<comment type="caution">
    <text evidence="1">The sequence shown here is derived from an EMBL/GenBank/DDBJ whole genome shotgun (WGS) entry which is preliminary data.</text>
</comment>
<dbReference type="Proteomes" id="UP001500751">
    <property type="component" value="Unassembled WGS sequence"/>
</dbReference>
<keyword evidence="2" id="KW-1185">Reference proteome</keyword>
<organism evidence="1 2">
    <name type="scientific">Catenulispora yoronensis</name>
    <dbReference type="NCBI Taxonomy" id="450799"/>
    <lineage>
        <taxon>Bacteria</taxon>
        <taxon>Bacillati</taxon>
        <taxon>Actinomycetota</taxon>
        <taxon>Actinomycetes</taxon>
        <taxon>Catenulisporales</taxon>
        <taxon>Catenulisporaceae</taxon>
        <taxon>Catenulispora</taxon>
    </lineage>
</organism>
<sequence>MAKNSPAKGQHGIGARGQGKLLYFHTRVSQAIRHSKEQLFRKYRRQPEYRQADGHWAGIR</sequence>